<dbReference type="GeneID" id="65917056"/>
<evidence type="ECO:0000256" key="2">
    <source>
        <dbReference type="ARBA" id="ARBA00022475"/>
    </source>
</evidence>
<evidence type="ECO:0000313" key="9">
    <source>
        <dbReference type="Proteomes" id="UP000051181"/>
    </source>
</evidence>
<comment type="caution">
    <text evidence="8">The sequence shown here is derived from an EMBL/GenBank/DDBJ whole genome shotgun (WGS) entry which is preliminary data.</text>
</comment>
<dbReference type="InterPro" id="IPR051461">
    <property type="entry name" value="UPF0750_membrane"/>
</dbReference>
<dbReference type="PATRIC" id="fig|913848.6.peg.1963"/>
<dbReference type="AlphaFoldDB" id="A0A0R1EZF1"/>
<keyword evidence="2" id="KW-1003">Cell membrane</keyword>
<keyword evidence="4 6" id="KW-1133">Transmembrane helix</keyword>
<dbReference type="Proteomes" id="UP000051181">
    <property type="component" value="Unassembled WGS sequence"/>
</dbReference>
<evidence type="ECO:0000256" key="4">
    <source>
        <dbReference type="ARBA" id="ARBA00022989"/>
    </source>
</evidence>
<dbReference type="GO" id="GO:0005886">
    <property type="term" value="C:plasma membrane"/>
    <property type="evidence" value="ECO:0007669"/>
    <property type="project" value="UniProtKB-SubCell"/>
</dbReference>
<accession>A0A0R1EZF1</accession>
<dbReference type="EMBL" id="AZCN01000058">
    <property type="protein sequence ID" value="KRK15049.1"/>
    <property type="molecule type" value="Genomic_DNA"/>
</dbReference>
<evidence type="ECO:0000259" key="7">
    <source>
        <dbReference type="Pfam" id="PF10035"/>
    </source>
</evidence>
<dbReference type="Pfam" id="PF10035">
    <property type="entry name" value="DUF2179"/>
    <property type="match status" value="1"/>
</dbReference>
<dbReference type="InterPro" id="IPR019264">
    <property type="entry name" value="DUF2179"/>
</dbReference>
<feature type="transmembrane region" description="Helical" evidence="6">
    <location>
        <begin position="20"/>
        <end position="38"/>
    </location>
</feature>
<name>A0A0R1EZF1_9LACO</name>
<feature type="transmembrane region" description="Helical" evidence="6">
    <location>
        <begin position="89"/>
        <end position="107"/>
    </location>
</feature>
<evidence type="ECO:0000313" key="8">
    <source>
        <dbReference type="EMBL" id="KRK15049.1"/>
    </source>
</evidence>
<dbReference type="InterPro" id="IPR015867">
    <property type="entry name" value="N-reg_PII/ATP_PRibTrfase_C"/>
</dbReference>
<sequence>MDDLQRVMRRHQYTAKVSTAFLYSICVSIAMNFFWQPGNIYASGITGFAQLLSTLSGRIFSVSISIPILLFLLNLPLFVLAWRQISHRFTIFTFIAVVFSSVMMKMIPITQITFDPIICAIFGGVVNGFGTGLALKNGISTGGLDIIGLVIGKRTGKSIGTINISFNAFIVIAAGFVFGWPYAFYSALSIFVNGKVMDMVYTRQQKMQVMIVTDKPRKVIDHIQNRMRRGITIVHDAEGAYQHDEKTILFTVISRYEMHDLQAAMRDSDPKAFVSISDTVKILGHFYEPMI</sequence>
<dbReference type="PANTHER" id="PTHR33545">
    <property type="entry name" value="UPF0750 MEMBRANE PROTEIN YITT-RELATED"/>
    <property type="match status" value="1"/>
</dbReference>
<keyword evidence="5 6" id="KW-0472">Membrane</keyword>
<dbReference type="InterPro" id="IPR003740">
    <property type="entry name" value="YitT"/>
</dbReference>
<proteinExistence type="predicted"/>
<feature type="domain" description="DUF2179" evidence="7">
    <location>
        <begin position="229"/>
        <end position="284"/>
    </location>
</feature>
<comment type="subcellular location">
    <subcellularLocation>
        <location evidence="1">Cell membrane</location>
        <topology evidence="1">Multi-pass membrane protein</topology>
    </subcellularLocation>
</comment>
<dbReference type="eggNOG" id="COG1284">
    <property type="taxonomic scope" value="Bacteria"/>
</dbReference>
<gene>
    <name evidence="8" type="ORF">FD22_GL001922</name>
</gene>
<dbReference type="Gene3D" id="3.30.70.120">
    <property type="match status" value="1"/>
</dbReference>
<dbReference type="RefSeq" id="WP_003676938.1">
    <property type="nucleotide sequence ID" value="NZ_AZCN01000058.1"/>
</dbReference>
<evidence type="ECO:0000256" key="1">
    <source>
        <dbReference type="ARBA" id="ARBA00004651"/>
    </source>
</evidence>
<dbReference type="CDD" id="cd16380">
    <property type="entry name" value="YitT_C"/>
    <property type="match status" value="1"/>
</dbReference>
<evidence type="ECO:0000256" key="3">
    <source>
        <dbReference type="ARBA" id="ARBA00022692"/>
    </source>
</evidence>
<dbReference type="PANTHER" id="PTHR33545:SF5">
    <property type="entry name" value="UPF0750 MEMBRANE PROTEIN YITT"/>
    <property type="match status" value="1"/>
</dbReference>
<evidence type="ECO:0000256" key="5">
    <source>
        <dbReference type="ARBA" id="ARBA00023136"/>
    </source>
</evidence>
<dbReference type="PIRSF" id="PIRSF006483">
    <property type="entry name" value="Membrane_protein_YitT"/>
    <property type="match status" value="1"/>
</dbReference>
<organism evidence="8 9">
    <name type="scientific">Loigolactobacillus coryniformis subsp. coryniformis KCTC 3167 = DSM 20001</name>
    <dbReference type="NCBI Taxonomy" id="913848"/>
    <lineage>
        <taxon>Bacteria</taxon>
        <taxon>Bacillati</taxon>
        <taxon>Bacillota</taxon>
        <taxon>Bacilli</taxon>
        <taxon>Lactobacillales</taxon>
        <taxon>Lactobacillaceae</taxon>
        <taxon>Loigolactobacillus</taxon>
    </lineage>
</organism>
<protein>
    <submittedName>
        <fullName evidence="8">Integral membrane protein</fullName>
    </submittedName>
</protein>
<feature type="transmembrane region" description="Helical" evidence="6">
    <location>
        <begin position="156"/>
        <end position="176"/>
    </location>
</feature>
<keyword evidence="3 6" id="KW-0812">Transmembrane</keyword>
<dbReference type="Pfam" id="PF02588">
    <property type="entry name" value="YitT_membrane"/>
    <property type="match status" value="1"/>
</dbReference>
<reference evidence="8 9" key="1">
    <citation type="journal article" date="2015" name="Genome Announc.">
        <title>Expanding the biotechnology potential of lactobacilli through comparative genomics of 213 strains and associated genera.</title>
        <authorList>
            <person name="Sun Z."/>
            <person name="Harris H.M."/>
            <person name="McCann A."/>
            <person name="Guo C."/>
            <person name="Argimon S."/>
            <person name="Zhang W."/>
            <person name="Yang X."/>
            <person name="Jeffery I.B."/>
            <person name="Cooney J.C."/>
            <person name="Kagawa T.F."/>
            <person name="Liu W."/>
            <person name="Song Y."/>
            <person name="Salvetti E."/>
            <person name="Wrobel A."/>
            <person name="Rasinkangas P."/>
            <person name="Parkhill J."/>
            <person name="Rea M.C."/>
            <person name="O'Sullivan O."/>
            <person name="Ritari J."/>
            <person name="Douillard F.P."/>
            <person name="Paul Ross R."/>
            <person name="Yang R."/>
            <person name="Briner A.E."/>
            <person name="Felis G.E."/>
            <person name="de Vos W.M."/>
            <person name="Barrangou R."/>
            <person name="Klaenhammer T.R."/>
            <person name="Caufield P.W."/>
            <person name="Cui Y."/>
            <person name="Zhang H."/>
            <person name="O'Toole P.W."/>
        </authorList>
    </citation>
    <scope>NUCLEOTIDE SEQUENCE [LARGE SCALE GENOMIC DNA]</scope>
    <source>
        <strain evidence="8 9">DSM 20001</strain>
    </source>
</reference>
<feature type="transmembrane region" description="Helical" evidence="6">
    <location>
        <begin position="58"/>
        <end position="82"/>
    </location>
</feature>
<evidence type="ECO:0000256" key="6">
    <source>
        <dbReference type="SAM" id="Phobius"/>
    </source>
</evidence>